<dbReference type="AlphaFoldDB" id="A0A0E9NN90"/>
<reference evidence="7 8" key="3">
    <citation type="journal article" date="2015" name="Genome Announc.">
        <title>Draft Genome Sequence of the Archiascomycetous Yeast Saitoella complicata.</title>
        <authorList>
            <person name="Yamauchi K."/>
            <person name="Kondo S."/>
            <person name="Hamamoto M."/>
            <person name="Takahashi Y."/>
            <person name="Ogura Y."/>
            <person name="Hayashi T."/>
            <person name="Nishida H."/>
        </authorList>
    </citation>
    <scope>NUCLEOTIDE SEQUENCE [LARGE SCALE GENOMIC DNA]</scope>
    <source>
        <strain evidence="7 8">NRRL Y-17804</strain>
    </source>
</reference>
<dbReference type="Proteomes" id="UP000033140">
    <property type="component" value="Unassembled WGS sequence"/>
</dbReference>
<evidence type="ECO:0000256" key="1">
    <source>
        <dbReference type="ARBA" id="ARBA00005495"/>
    </source>
</evidence>
<reference evidence="7 8" key="1">
    <citation type="journal article" date="2011" name="J. Gen. Appl. Microbiol.">
        <title>Draft genome sequencing of the enigmatic yeast Saitoella complicata.</title>
        <authorList>
            <person name="Nishida H."/>
            <person name="Hamamoto M."/>
            <person name="Sugiyama J."/>
        </authorList>
    </citation>
    <scope>NUCLEOTIDE SEQUENCE [LARGE SCALE GENOMIC DNA]</scope>
    <source>
        <strain evidence="7 8">NRRL Y-17804</strain>
    </source>
</reference>
<evidence type="ECO:0000256" key="3">
    <source>
        <dbReference type="ARBA" id="ARBA00022833"/>
    </source>
</evidence>
<gene>
    <name evidence="7" type="ORF">G7K_5384-t1</name>
</gene>
<feature type="compositionally biased region" description="Basic and acidic residues" evidence="5">
    <location>
        <begin position="246"/>
        <end position="270"/>
    </location>
</feature>
<evidence type="ECO:0000256" key="5">
    <source>
        <dbReference type="SAM" id="MobiDB-lite"/>
    </source>
</evidence>
<comment type="caution">
    <text evidence="7">The sequence shown here is derived from an EMBL/GenBank/DDBJ whole genome shotgun (WGS) entry which is preliminary data.</text>
</comment>
<organism evidence="7 8">
    <name type="scientific">Saitoella complicata (strain BCRC 22490 / CBS 7301 / JCM 7358 / NBRC 10748 / NRRL Y-17804)</name>
    <dbReference type="NCBI Taxonomy" id="698492"/>
    <lineage>
        <taxon>Eukaryota</taxon>
        <taxon>Fungi</taxon>
        <taxon>Dikarya</taxon>
        <taxon>Ascomycota</taxon>
        <taxon>Taphrinomycotina</taxon>
        <taxon>Taphrinomycotina incertae sedis</taxon>
        <taxon>Saitoella</taxon>
    </lineage>
</organism>
<feature type="domain" description="CENP-V/GFA" evidence="6">
    <location>
        <begin position="82"/>
        <end position="204"/>
    </location>
</feature>
<dbReference type="PANTHER" id="PTHR33337:SF40">
    <property type="entry name" value="CENP-V_GFA DOMAIN-CONTAINING PROTEIN-RELATED"/>
    <property type="match status" value="1"/>
</dbReference>
<dbReference type="EMBL" id="BACD03000043">
    <property type="protein sequence ID" value="GAO51278.1"/>
    <property type="molecule type" value="Genomic_DNA"/>
</dbReference>
<evidence type="ECO:0000313" key="8">
    <source>
        <dbReference type="Proteomes" id="UP000033140"/>
    </source>
</evidence>
<proteinExistence type="inferred from homology"/>
<dbReference type="Pfam" id="PF04828">
    <property type="entry name" value="GFA"/>
    <property type="match status" value="1"/>
</dbReference>
<accession>A0A0E9NN90</accession>
<dbReference type="GO" id="GO:0016846">
    <property type="term" value="F:carbon-sulfur lyase activity"/>
    <property type="evidence" value="ECO:0007669"/>
    <property type="project" value="InterPro"/>
</dbReference>
<evidence type="ECO:0000313" key="7">
    <source>
        <dbReference type="EMBL" id="GAO51278.1"/>
    </source>
</evidence>
<feature type="region of interest" description="Disordered" evidence="5">
    <location>
        <begin position="34"/>
        <end position="64"/>
    </location>
</feature>
<dbReference type="STRING" id="698492.A0A0E9NN90"/>
<protein>
    <recommendedName>
        <fullName evidence="6">CENP-V/GFA domain-containing protein</fullName>
    </recommendedName>
</protein>
<keyword evidence="3" id="KW-0862">Zinc</keyword>
<dbReference type="PROSITE" id="PS51891">
    <property type="entry name" value="CENP_V_GFA"/>
    <property type="match status" value="1"/>
</dbReference>
<dbReference type="PANTHER" id="PTHR33337">
    <property type="entry name" value="GFA DOMAIN-CONTAINING PROTEIN"/>
    <property type="match status" value="1"/>
</dbReference>
<reference evidence="7 8" key="2">
    <citation type="journal article" date="2014" name="J. Gen. Appl. Microbiol.">
        <title>The early diverging ascomycetous budding yeast Saitoella complicata has three histone deacetylases belonging to the Clr6, Hos2, and Rpd3 lineages.</title>
        <authorList>
            <person name="Nishida H."/>
            <person name="Matsumoto T."/>
            <person name="Kondo S."/>
            <person name="Hamamoto M."/>
            <person name="Yoshikawa H."/>
        </authorList>
    </citation>
    <scope>NUCLEOTIDE SEQUENCE [LARGE SCALE GENOMIC DNA]</scope>
    <source>
        <strain evidence="7 8">NRRL Y-17804</strain>
    </source>
</reference>
<dbReference type="SUPFAM" id="SSF51316">
    <property type="entry name" value="Mss4-like"/>
    <property type="match status" value="1"/>
</dbReference>
<keyword evidence="2" id="KW-0479">Metal-binding</keyword>
<dbReference type="InterPro" id="IPR011057">
    <property type="entry name" value="Mss4-like_sf"/>
</dbReference>
<evidence type="ECO:0000259" key="6">
    <source>
        <dbReference type="PROSITE" id="PS51891"/>
    </source>
</evidence>
<evidence type="ECO:0000256" key="2">
    <source>
        <dbReference type="ARBA" id="ARBA00022723"/>
    </source>
</evidence>
<dbReference type="Gene3D" id="3.90.1590.10">
    <property type="entry name" value="glutathione-dependent formaldehyde- activating enzyme (gfa)"/>
    <property type="match status" value="1"/>
</dbReference>
<evidence type="ECO:0000256" key="4">
    <source>
        <dbReference type="ARBA" id="ARBA00023239"/>
    </source>
</evidence>
<dbReference type="GO" id="GO:0046872">
    <property type="term" value="F:metal ion binding"/>
    <property type="evidence" value="ECO:0007669"/>
    <property type="project" value="UniProtKB-KW"/>
</dbReference>
<name>A0A0E9NN90_SAICN</name>
<comment type="similarity">
    <text evidence="1">Belongs to the Gfa family.</text>
</comment>
<sequence>MLLIRKIPKRIFITATRQQLRLTTRTRTVVRTFHSAPPIMSNSTSTSANKDDSRKVAGESEDWHKQPPYGLAELDKEFKADWEASCYCGGVQYEARGDPLDVKFCHCKGCQRLHGAPAQWAAIFHKKDIHITTPASNIGFYNSEHDKPDRDLPCKLHCKNCKSPIFDEGRNMVMLFPTLIKFPRKASGLKNPEADQTYVPDVWKAKCHIFYKYRVMDVLDGTPKWSGHKDASDPCEERIRRMSTVEGKEAHQSGDKESSEKTEPEKGKKE</sequence>
<feature type="region of interest" description="Disordered" evidence="5">
    <location>
        <begin position="225"/>
        <end position="270"/>
    </location>
</feature>
<dbReference type="InterPro" id="IPR006913">
    <property type="entry name" value="CENP-V/GFA"/>
</dbReference>
<keyword evidence="4" id="KW-0456">Lyase</keyword>
<feature type="compositionally biased region" description="Basic and acidic residues" evidence="5">
    <location>
        <begin position="49"/>
        <end position="64"/>
    </location>
</feature>
<keyword evidence="8" id="KW-1185">Reference proteome</keyword>
<feature type="compositionally biased region" description="Basic and acidic residues" evidence="5">
    <location>
        <begin position="227"/>
        <end position="240"/>
    </location>
</feature>